<keyword evidence="3" id="KW-1185">Reference proteome</keyword>
<dbReference type="PANTHER" id="PTHR39338:SF5">
    <property type="entry name" value="BLR6139 PROTEIN"/>
    <property type="match status" value="1"/>
</dbReference>
<accession>A0A059G8I7</accession>
<dbReference type="STRING" id="1280953.HOC_07654"/>
<dbReference type="PANTHER" id="PTHR39338">
    <property type="entry name" value="BLL5662 PROTEIN-RELATED"/>
    <property type="match status" value="1"/>
</dbReference>
<evidence type="ECO:0000313" key="2">
    <source>
        <dbReference type="EMBL" id="KDA03034.1"/>
    </source>
</evidence>
<dbReference type="OrthoDB" id="9790469at2"/>
<feature type="region of interest" description="Disordered" evidence="1">
    <location>
        <begin position="72"/>
        <end position="94"/>
    </location>
</feature>
<evidence type="ECO:0000256" key="1">
    <source>
        <dbReference type="SAM" id="MobiDB-lite"/>
    </source>
</evidence>
<dbReference type="SUPFAM" id="SSF53300">
    <property type="entry name" value="vWA-like"/>
    <property type="match status" value="1"/>
</dbReference>
<sequence length="447" mass="50445">MERALTNFIRALRSSEVRVSTGEALDATRAVALIGYGDRSLLKESLGCVLAKSEQEKQVHDRLFDLYFSHSESTSKSDSHSEESQAENGESQPAPENLIELMQSGDEAAISTAMERAAEAAGIDDIRFSTQVAYYAQQIIKQMGGEGLQERLLEALQGREPENETDAQELIDIRRDLTMRARERAERAFDIFGAGETQQFRDDFAAEKRLSALDRYDMERMKTLIAKIAKRLAVKHSRRRKKRNRGQLDTRRTMRANAGLDGVPFNVIWRQKKKDRPKIVAICDVSGSVAQYVRFLLLLLYSLADAVPDIHAFAFSHRLKPVDDILADNEFEQAMTKIIREMGMGSTDYGQAWSDLKVNHESIIDRRTTVIVLGDGRSNYGDPRADLFREFAQRAKSMIWLNPEGRALWGTGDSAIPRYLPFCTQMSHVATLKDLERAVDEVLSAYG</sequence>
<dbReference type="Pfam" id="PF05762">
    <property type="entry name" value="VWA_CoxE"/>
    <property type="match status" value="1"/>
</dbReference>
<dbReference type="RefSeq" id="WP_035537214.1">
    <property type="nucleotide sequence ID" value="NZ_ARYL01000009.1"/>
</dbReference>
<dbReference type="InterPro" id="IPR011195">
    <property type="entry name" value="UCP010256"/>
</dbReference>
<dbReference type="PIRSF" id="PIRSF010256">
    <property type="entry name" value="CoxE_vWa"/>
    <property type="match status" value="1"/>
</dbReference>
<dbReference type="EMBL" id="ARYL01000009">
    <property type="protein sequence ID" value="KDA03034.1"/>
    <property type="molecule type" value="Genomic_DNA"/>
</dbReference>
<reference evidence="2 3" key="1">
    <citation type="journal article" date="2014" name="Antonie Van Leeuwenhoek">
        <title>Hyphomonas beringensis sp. nov. and Hyphomonas chukchiensis sp. nov., isolated from surface seawater of the Bering Sea and Chukchi Sea.</title>
        <authorList>
            <person name="Li C."/>
            <person name="Lai Q."/>
            <person name="Li G."/>
            <person name="Dong C."/>
            <person name="Wang J."/>
            <person name="Liao Y."/>
            <person name="Shao Z."/>
        </authorList>
    </citation>
    <scope>NUCLEOTIDE SEQUENCE [LARGE SCALE GENOMIC DNA]</scope>
    <source>
        <strain evidence="2 3">SCH89</strain>
    </source>
</reference>
<dbReference type="Proteomes" id="UP000024942">
    <property type="component" value="Unassembled WGS sequence"/>
</dbReference>
<dbReference type="InterPro" id="IPR036465">
    <property type="entry name" value="vWFA_dom_sf"/>
</dbReference>
<evidence type="ECO:0000313" key="3">
    <source>
        <dbReference type="Proteomes" id="UP000024942"/>
    </source>
</evidence>
<proteinExistence type="predicted"/>
<gene>
    <name evidence="2" type="ORF">HOC_07654</name>
</gene>
<protein>
    <submittedName>
        <fullName evidence="2">VWA domain-containing protein</fullName>
    </submittedName>
</protein>
<dbReference type="InterPro" id="IPR008912">
    <property type="entry name" value="Uncharacterised_CoxE"/>
</dbReference>
<comment type="caution">
    <text evidence="2">The sequence shown here is derived from an EMBL/GenBank/DDBJ whole genome shotgun (WGS) entry which is preliminary data.</text>
</comment>
<dbReference type="eggNOG" id="COG3552">
    <property type="taxonomic scope" value="Bacteria"/>
</dbReference>
<name>A0A059G8I7_9PROT</name>
<dbReference type="AlphaFoldDB" id="A0A059G8I7"/>
<dbReference type="PATRIC" id="fig|1280953.3.peg.1552"/>
<organism evidence="2 3">
    <name type="scientific">Hyphomonas oceanitis SCH89</name>
    <dbReference type="NCBI Taxonomy" id="1280953"/>
    <lineage>
        <taxon>Bacteria</taxon>
        <taxon>Pseudomonadati</taxon>
        <taxon>Pseudomonadota</taxon>
        <taxon>Alphaproteobacteria</taxon>
        <taxon>Hyphomonadales</taxon>
        <taxon>Hyphomonadaceae</taxon>
        <taxon>Hyphomonas</taxon>
    </lineage>
</organism>
<feature type="compositionally biased region" description="Basic and acidic residues" evidence="1">
    <location>
        <begin position="73"/>
        <end position="83"/>
    </location>
</feature>